<reference evidence="3" key="1">
    <citation type="journal article" date="2015" name="Nature">
        <title>Complex archaea that bridge the gap between prokaryotes and eukaryotes.</title>
        <authorList>
            <person name="Spang A."/>
            <person name="Saw J.H."/>
            <person name="Jorgensen S.L."/>
            <person name="Zaremba-Niedzwiedzka K."/>
            <person name="Martijn J."/>
            <person name="Lind A.E."/>
            <person name="van Eijk R."/>
            <person name="Schleper C."/>
            <person name="Guy L."/>
            <person name="Ettema T.J."/>
        </authorList>
    </citation>
    <scope>NUCLEOTIDE SEQUENCE</scope>
</reference>
<evidence type="ECO:0000256" key="2">
    <source>
        <dbReference type="SAM" id="Phobius"/>
    </source>
</evidence>
<dbReference type="SUPFAM" id="SSF53300">
    <property type="entry name" value="vWA-like"/>
    <property type="match status" value="1"/>
</dbReference>
<feature type="transmembrane region" description="Helical" evidence="2">
    <location>
        <begin position="55"/>
        <end position="76"/>
    </location>
</feature>
<dbReference type="AlphaFoldDB" id="A0A0F9GK31"/>
<dbReference type="SUPFAM" id="SSF52317">
    <property type="entry name" value="Class I glutamine amidotransferase-like"/>
    <property type="match status" value="1"/>
</dbReference>
<name>A0A0F9GK31_9ZZZZ</name>
<proteinExistence type="predicted"/>
<dbReference type="EMBL" id="LAZR01017735">
    <property type="protein sequence ID" value="KKL99184.1"/>
    <property type="molecule type" value="Genomic_DNA"/>
</dbReference>
<keyword evidence="2" id="KW-1133">Transmembrane helix</keyword>
<organism evidence="3">
    <name type="scientific">marine sediment metagenome</name>
    <dbReference type="NCBI Taxonomy" id="412755"/>
    <lineage>
        <taxon>unclassified sequences</taxon>
        <taxon>metagenomes</taxon>
        <taxon>ecological metagenomes</taxon>
    </lineage>
</organism>
<dbReference type="InterPro" id="IPR036465">
    <property type="entry name" value="vWFA_dom_sf"/>
</dbReference>
<dbReference type="CDD" id="cd00198">
    <property type="entry name" value="vWFA"/>
    <property type="match status" value="1"/>
</dbReference>
<protein>
    <recommendedName>
        <fullName evidence="4">VWFA domain-containing protein</fullName>
    </recommendedName>
</protein>
<feature type="transmembrane region" description="Helical" evidence="2">
    <location>
        <begin position="16"/>
        <end position="34"/>
    </location>
</feature>
<dbReference type="Gene3D" id="3.40.50.410">
    <property type="entry name" value="von Willebrand factor, type A domain"/>
    <property type="match status" value="1"/>
</dbReference>
<gene>
    <name evidence="3" type="ORF">LCGC14_1816970</name>
</gene>
<comment type="caution">
    <text evidence="3">The sequence shown here is derived from an EMBL/GenBank/DDBJ whole genome shotgun (WGS) entry which is preliminary data.</text>
</comment>
<feature type="compositionally biased region" description="Low complexity" evidence="1">
    <location>
        <begin position="410"/>
        <end position="430"/>
    </location>
</feature>
<feature type="region of interest" description="Disordered" evidence="1">
    <location>
        <begin position="405"/>
        <end position="430"/>
    </location>
</feature>
<keyword evidence="2" id="KW-0472">Membrane</keyword>
<feature type="transmembrane region" description="Helical" evidence="2">
    <location>
        <begin position="119"/>
        <end position="141"/>
    </location>
</feature>
<feature type="non-terminal residue" evidence="3">
    <location>
        <position position="802"/>
    </location>
</feature>
<evidence type="ECO:0000256" key="1">
    <source>
        <dbReference type="SAM" id="MobiDB-lite"/>
    </source>
</evidence>
<dbReference type="PANTHER" id="PTHR37947:SF1">
    <property type="entry name" value="BLL2462 PROTEIN"/>
    <property type="match status" value="1"/>
</dbReference>
<dbReference type="InterPro" id="IPR029062">
    <property type="entry name" value="Class_I_gatase-like"/>
</dbReference>
<evidence type="ECO:0008006" key="4">
    <source>
        <dbReference type="Google" id="ProtNLM"/>
    </source>
</evidence>
<keyword evidence="2" id="KW-0812">Transmembrane</keyword>
<feature type="transmembrane region" description="Helical" evidence="2">
    <location>
        <begin position="88"/>
        <end position="107"/>
    </location>
</feature>
<sequence length="802" mass="87031">MIPAALQADFWQRVPAILLIPGAIIGLTGWVLLYRLGRRYAAAGVAGILHNFRAAAILAARVALGFVGIWLTFHVIGQVFVLATSWPLWPVALAAALLAEGLIWLYVLERRLVTRKMGLILTGLRVALAVVLALMLIQPVWVSIWTETRQRTVAILVDESASMHIPDRMMPPHQKLRLAEAFSIPSARRPYRLEEQARLLRRLRGELLGELNWLNGLAAGKGQGLKGRLTKRRKALNKQIKQWQKTAAGVLAPLESVLKEVQTLPKPIQAALMDAKAKITKGVCGPLKAAAGWTDKDQAEALPGNFKRLHDAVRRAVGELGRAAPALDLAAEALDKVLYEQLGPADRQAVDAAAEMTRIEVARAVLLHKPTAGKKQRRSLLDRLGQDYNIEVFTFAGSAARADPQAWTDPVASPAPKAAPQAAPTTPPGRTTLKAAKFDDRQLQTDLAGALKHVLSKLGKADLAAVVVLTDGQDNGPEQVEPQARQMGSLGIAFYAVAVGGEKPPADAAIISVECPDTVYKEDRMYVNAELKLDGLDGRQVSIVLLDGKQVVAKKEIRVAGDAFRTRIQMADEPKTVGLHSYRLKLTPSADKSGEKVEEVFTDNNTYAISLAVTDDRAKVLLVDSRPRWEYRYLKNLFTGRDKTVKLQYVLTRPDKYFGQPTPTRTVHASASRPMGAEEAAALPESLAEWMKFDVVILGDMALEDFGPRLSEKEKKTPAAVEAAAKAAKETVRTIRKFVADRGGSLILIAGPNAMPAAHVGGELADLIPFDLKAPDGPAAPAAANKPFKLSPRGVRIVPPPE</sequence>
<evidence type="ECO:0000313" key="3">
    <source>
        <dbReference type="EMBL" id="KKL99184.1"/>
    </source>
</evidence>
<dbReference type="PANTHER" id="PTHR37947">
    <property type="entry name" value="BLL2462 PROTEIN"/>
    <property type="match status" value="1"/>
</dbReference>
<accession>A0A0F9GK31</accession>
<dbReference type="Gene3D" id="3.40.50.880">
    <property type="match status" value="1"/>
</dbReference>